<comment type="caution">
    <text evidence="1">The sequence shown here is derived from an EMBL/GenBank/DDBJ whole genome shotgun (WGS) entry which is preliminary data.</text>
</comment>
<keyword evidence="2" id="KW-1185">Reference proteome</keyword>
<dbReference type="RefSeq" id="WP_205740579.1">
    <property type="nucleotide sequence ID" value="NZ_ML142900.1"/>
</dbReference>
<gene>
    <name evidence="1" type="ORF">CLV30_10695</name>
</gene>
<dbReference type="Proteomes" id="UP000243528">
    <property type="component" value="Unassembled WGS sequence"/>
</dbReference>
<organism evidence="1 2">
    <name type="scientific">Haloactinopolyspora alba</name>
    <dbReference type="NCBI Taxonomy" id="648780"/>
    <lineage>
        <taxon>Bacteria</taxon>
        <taxon>Bacillati</taxon>
        <taxon>Actinomycetota</taxon>
        <taxon>Actinomycetes</taxon>
        <taxon>Jiangellales</taxon>
        <taxon>Jiangellaceae</taxon>
        <taxon>Haloactinopolyspora</taxon>
    </lineage>
</organism>
<dbReference type="Pfam" id="PF21448">
    <property type="entry name" value="DNMK"/>
    <property type="match status" value="1"/>
</dbReference>
<reference evidence="1 2" key="1">
    <citation type="submission" date="2018-03" db="EMBL/GenBank/DDBJ databases">
        <title>Genomic Encyclopedia of Archaeal and Bacterial Type Strains, Phase II (KMG-II): from individual species to whole genera.</title>
        <authorList>
            <person name="Goeker M."/>
        </authorList>
    </citation>
    <scope>NUCLEOTIDE SEQUENCE [LARGE SCALE GENOMIC DNA]</scope>
    <source>
        <strain evidence="1 2">DSM 45211</strain>
    </source>
</reference>
<dbReference type="InterPro" id="IPR048444">
    <property type="entry name" value="DNMK"/>
</dbReference>
<dbReference type="InterPro" id="IPR027417">
    <property type="entry name" value="P-loop_NTPase"/>
</dbReference>
<dbReference type="Gene3D" id="3.40.50.300">
    <property type="entry name" value="P-loop containing nucleotide triphosphate hydrolases"/>
    <property type="match status" value="1"/>
</dbReference>
<protein>
    <recommendedName>
        <fullName evidence="3">Dephospho-CoA kinase</fullName>
    </recommendedName>
</protein>
<dbReference type="SUPFAM" id="SSF52540">
    <property type="entry name" value="P-loop containing nucleoside triphosphate hydrolases"/>
    <property type="match status" value="1"/>
</dbReference>
<dbReference type="EMBL" id="PYGE01000006">
    <property type="protein sequence ID" value="PSL04092.1"/>
    <property type="molecule type" value="Genomic_DNA"/>
</dbReference>
<accession>A0A2P8E3P3</accession>
<evidence type="ECO:0000313" key="1">
    <source>
        <dbReference type="EMBL" id="PSL04092.1"/>
    </source>
</evidence>
<dbReference type="AlphaFoldDB" id="A0A2P8E3P3"/>
<name>A0A2P8E3P3_9ACTN</name>
<evidence type="ECO:0000313" key="2">
    <source>
        <dbReference type="Proteomes" id="UP000243528"/>
    </source>
</evidence>
<proteinExistence type="predicted"/>
<evidence type="ECO:0008006" key="3">
    <source>
        <dbReference type="Google" id="ProtNLM"/>
    </source>
</evidence>
<sequence length="195" mass="21734">MSGLVIGLTGKKRSGKGEFARRLVEEHGFTQVSLAGPLKDAALELDPVIGVEFSGRGSDFDAIRLSEIVDTLGWEQAKEIREVRRTLQHMGVGVRNLDEDFWLRIALERIGDTPGPVVVDDVRFPNEADAVQLLGHLVRIVRPGLESDDTHDSETALDDWPVNFTIHNSRDLEWLHLNADAIARALLKAQRELIK</sequence>